<protein>
    <submittedName>
        <fullName evidence="2">Uncharacterized protein</fullName>
    </submittedName>
</protein>
<keyword evidence="2" id="KW-0150">Chloroplast</keyword>
<gene>
    <name evidence="2" type="ORF">Grafi_p104</name>
</gene>
<keyword evidence="1" id="KW-1133">Transmembrane helix</keyword>
<sequence length="34" mass="4119">MNYFEIYRYGSIKYEIISIIYIISLVSFIINIIL</sequence>
<geneLocation type="chloroplast" evidence="2"/>
<organism evidence="2">
    <name type="scientific">Grateloupia filicina</name>
    <dbReference type="NCBI Taxonomy" id="31455"/>
    <lineage>
        <taxon>Eukaryota</taxon>
        <taxon>Rhodophyta</taxon>
        <taxon>Florideophyceae</taxon>
        <taxon>Rhodymeniophycidae</taxon>
        <taxon>Halymeniales</taxon>
        <taxon>Halymeniaceae</taxon>
        <taxon>Grateloupia</taxon>
    </lineage>
</organism>
<dbReference type="EMBL" id="MG598531">
    <property type="protein sequence ID" value="AWD77479.1"/>
    <property type="molecule type" value="Genomic_DNA"/>
</dbReference>
<proteinExistence type="predicted"/>
<keyword evidence="2" id="KW-0934">Plastid</keyword>
<keyword evidence="1" id="KW-0812">Transmembrane</keyword>
<evidence type="ECO:0000256" key="1">
    <source>
        <dbReference type="SAM" id="Phobius"/>
    </source>
</evidence>
<evidence type="ECO:0000313" key="2">
    <source>
        <dbReference type="EMBL" id="AWD77479.1"/>
    </source>
</evidence>
<name>A0A2S1FXI0_9FLOR</name>
<reference evidence="2" key="1">
    <citation type="submission" date="2017-12" db="EMBL/GenBank/DDBJ databases">
        <title>Complete Sequences of the chloroplast DNA of the Grateloupia filicina.</title>
        <authorList>
            <person name="Liu T."/>
            <person name="Liu C."/>
            <person name="Li Y."/>
        </authorList>
    </citation>
    <scope>NUCLEOTIDE SEQUENCE</scope>
</reference>
<keyword evidence="1" id="KW-0472">Membrane</keyword>
<feature type="transmembrane region" description="Helical" evidence="1">
    <location>
        <begin position="12"/>
        <end position="33"/>
    </location>
</feature>
<accession>A0A2S1FXI0</accession>
<dbReference type="AlphaFoldDB" id="A0A2S1FXI0"/>